<dbReference type="SUPFAM" id="SSF109854">
    <property type="entry name" value="DinB/YfiT-like putative metalloenzymes"/>
    <property type="match status" value="1"/>
</dbReference>
<dbReference type="RefSeq" id="WP_076349113.1">
    <property type="nucleotide sequence ID" value="NZ_FTOO01000015.1"/>
</dbReference>
<dbReference type="InterPro" id="IPR034660">
    <property type="entry name" value="DinB/YfiT-like"/>
</dbReference>
<dbReference type="GO" id="GO:0046872">
    <property type="term" value="F:metal ion binding"/>
    <property type="evidence" value="ECO:0007669"/>
    <property type="project" value="UniProtKB-KW"/>
</dbReference>
<dbReference type="STRING" id="252246.SAMN05421799_11556"/>
<dbReference type="Gene3D" id="1.20.120.450">
    <property type="entry name" value="dinb family like domain"/>
    <property type="match status" value="1"/>
</dbReference>
<name>A0A1N7PPC7_9BACL</name>
<evidence type="ECO:0000256" key="1">
    <source>
        <dbReference type="ARBA" id="ARBA00008635"/>
    </source>
</evidence>
<accession>A0A1N7PPC7</accession>
<sequence length="155" mass="17363">MAKAESMLRHWHAHRDVLAPLVQSVPEDQLDFKPWDKAMSFRELVWHVLSISALFASAAKAGRITGRPEQPDLSSKEALLRAISTLTDQTHADMASLSDEQFDQLVDTKAVFGADLPVHALLGTMIDHEIHHKGQLFVYARLMGAKELPFFVHRG</sequence>
<comment type="similarity">
    <text evidence="1">Belongs to the DinB family.</text>
</comment>
<feature type="binding site" evidence="3">
    <location>
        <position position="47"/>
    </location>
    <ligand>
        <name>a divalent metal cation</name>
        <dbReference type="ChEBI" id="CHEBI:60240"/>
    </ligand>
</feature>
<protein>
    <submittedName>
        <fullName evidence="4">Uncharacterized damage-inducible protein DinB (Forms a four-helix bundle)</fullName>
    </submittedName>
</protein>
<gene>
    <name evidence="4" type="ORF">SAMN05421799_11556</name>
</gene>
<feature type="binding site" evidence="3">
    <location>
        <position position="132"/>
    </location>
    <ligand>
        <name>a divalent metal cation</name>
        <dbReference type="ChEBI" id="CHEBI:60240"/>
    </ligand>
</feature>
<dbReference type="AlphaFoldDB" id="A0A1N7PPC7"/>
<dbReference type="OrthoDB" id="119432at2"/>
<evidence type="ECO:0000256" key="2">
    <source>
        <dbReference type="ARBA" id="ARBA00022723"/>
    </source>
</evidence>
<keyword evidence="2 3" id="KW-0479">Metal-binding</keyword>
<evidence type="ECO:0000256" key="3">
    <source>
        <dbReference type="PIRSR" id="PIRSR607837-1"/>
    </source>
</evidence>
<dbReference type="InterPro" id="IPR007837">
    <property type="entry name" value="DinB"/>
</dbReference>
<evidence type="ECO:0000313" key="4">
    <source>
        <dbReference type="EMBL" id="SIT12456.1"/>
    </source>
</evidence>
<organism evidence="4 5">
    <name type="scientific">Alicyclobacillus vulcanalis</name>
    <dbReference type="NCBI Taxonomy" id="252246"/>
    <lineage>
        <taxon>Bacteria</taxon>
        <taxon>Bacillati</taxon>
        <taxon>Bacillota</taxon>
        <taxon>Bacilli</taxon>
        <taxon>Bacillales</taxon>
        <taxon>Alicyclobacillaceae</taxon>
        <taxon>Alicyclobacillus</taxon>
    </lineage>
</organism>
<proteinExistence type="inferred from homology"/>
<feature type="binding site" evidence="3">
    <location>
        <position position="128"/>
    </location>
    <ligand>
        <name>a divalent metal cation</name>
        <dbReference type="ChEBI" id="CHEBI:60240"/>
    </ligand>
</feature>
<reference evidence="5" key="1">
    <citation type="submission" date="2017-01" db="EMBL/GenBank/DDBJ databases">
        <authorList>
            <person name="Varghese N."/>
            <person name="Submissions S."/>
        </authorList>
    </citation>
    <scope>NUCLEOTIDE SEQUENCE [LARGE SCALE GENOMIC DNA]</scope>
    <source>
        <strain evidence="5">DSM 16176</strain>
    </source>
</reference>
<dbReference type="EMBL" id="FTOO01000015">
    <property type="protein sequence ID" value="SIT12456.1"/>
    <property type="molecule type" value="Genomic_DNA"/>
</dbReference>
<dbReference type="Proteomes" id="UP000186156">
    <property type="component" value="Unassembled WGS sequence"/>
</dbReference>
<keyword evidence="5" id="KW-1185">Reference proteome</keyword>
<dbReference type="Pfam" id="PF05163">
    <property type="entry name" value="DinB"/>
    <property type="match status" value="1"/>
</dbReference>
<evidence type="ECO:0000313" key="5">
    <source>
        <dbReference type="Proteomes" id="UP000186156"/>
    </source>
</evidence>